<reference evidence="4 5" key="1">
    <citation type="journal article" date="2007" name="J. Bacteriol.">
        <title>Genome sequence analysis of the emerging human pathogenic acetic acid bacterium Granulibacter bethesdensis.</title>
        <authorList>
            <person name="Greenberg D.E."/>
            <person name="Porcella S.F."/>
            <person name="Zelazny A.M."/>
            <person name="Virtaneva K."/>
            <person name="Sturdevant D.E."/>
            <person name="Kupko J.J.III."/>
            <person name="Barbian K.D."/>
            <person name="Babar A."/>
            <person name="Dorward D.W."/>
            <person name="Holland S.M."/>
        </authorList>
    </citation>
    <scope>NUCLEOTIDE SEQUENCE [LARGE SCALE GENOMIC DNA]</scope>
    <source>
        <strain evidence="5">ATCC BAA-1260 / CGDNIH1</strain>
    </source>
</reference>
<comment type="catalytic activity">
    <reaction evidence="1">
        <text>AMP + H2O = D-ribose 5-phosphate + adenine</text>
        <dbReference type="Rhea" id="RHEA:20129"/>
        <dbReference type="ChEBI" id="CHEBI:15377"/>
        <dbReference type="ChEBI" id="CHEBI:16708"/>
        <dbReference type="ChEBI" id="CHEBI:78346"/>
        <dbReference type="ChEBI" id="CHEBI:456215"/>
        <dbReference type="EC" id="3.2.2.4"/>
    </reaction>
</comment>
<dbReference type="HOGENOM" id="CLU_058336_4_0_5"/>
<dbReference type="Proteomes" id="UP000001963">
    <property type="component" value="Chromosome"/>
</dbReference>
<sequence>MILRFISFGHCSIQEPLLKDAGMNGLPLTATPHPTVKAVAVFCGSRTGNRSVWYEASLALGRGLAKAGITLIYGGGKIGLMGAVTNGVLAEGGKVTGVIPDFLRQKEVMHEKVMDMIVTDSMHTRKRHMFDLADAFVTMPGGLGTFDETFEIVTWRQLGLHDKPILICNIDGWADALIKVLDTAIEDGFADASCQRLYEVVPDVSALLDRLQKMPEKENGDLDRL</sequence>
<proteinExistence type="inferred from homology"/>
<dbReference type="STRING" id="391165.GbCGDNIH1_0338"/>
<dbReference type="Gene3D" id="3.40.50.450">
    <property type="match status" value="1"/>
</dbReference>
<dbReference type="GO" id="GO:0008714">
    <property type="term" value="F:AMP nucleosidase activity"/>
    <property type="evidence" value="ECO:0007669"/>
    <property type="project" value="UniProtKB-EC"/>
</dbReference>
<evidence type="ECO:0000256" key="2">
    <source>
        <dbReference type="ARBA" id="ARBA00006763"/>
    </source>
</evidence>
<accession>Q0BVB6</accession>
<dbReference type="SUPFAM" id="SSF102405">
    <property type="entry name" value="MCP/YpsA-like"/>
    <property type="match status" value="1"/>
</dbReference>
<dbReference type="PANTHER" id="PTHR31223">
    <property type="entry name" value="LOG FAMILY PROTEIN YJL055W"/>
    <property type="match status" value="1"/>
</dbReference>
<dbReference type="Pfam" id="PF03641">
    <property type="entry name" value="Lysine_decarbox"/>
    <property type="match status" value="1"/>
</dbReference>
<dbReference type="KEGG" id="gbe:GbCGDNIH1_0338"/>
<dbReference type="NCBIfam" id="TIGR00730">
    <property type="entry name" value="Rossman fold protein, TIGR00730 family"/>
    <property type="match status" value="1"/>
</dbReference>
<gene>
    <name evidence="4" type="ordered locus">GbCGDNIH1_0338</name>
</gene>
<dbReference type="GO" id="GO:0009691">
    <property type="term" value="P:cytokinin biosynthetic process"/>
    <property type="evidence" value="ECO:0007669"/>
    <property type="project" value="UniProtKB-UniRule"/>
</dbReference>
<keyword evidence="3" id="KW-0203">Cytokinin biosynthesis</keyword>
<dbReference type="EC" id="3.2.2.n1" evidence="3"/>
<evidence type="ECO:0000256" key="1">
    <source>
        <dbReference type="ARBA" id="ARBA00000274"/>
    </source>
</evidence>
<dbReference type="GO" id="GO:0005829">
    <property type="term" value="C:cytosol"/>
    <property type="evidence" value="ECO:0007669"/>
    <property type="project" value="TreeGrafter"/>
</dbReference>
<dbReference type="EMBL" id="CP000394">
    <property type="protein sequence ID" value="ABI61236.1"/>
    <property type="molecule type" value="Genomic_DNA"/>
</dbReference>
<dbReference type="AlphaFoldDB" id="Q0BVB6"/>
<dbReference type="InterPro" id="IPR005269">
    <property type="entry name" value="LOG"/>
</dbReference>
<comment type="similarity">
    <text evidence="2 3">Belongs to the LOG family.</text>
</comment>
<keyword evidence="5" id="KW-1185">Reference proteome</keyword>
<evidence type="ECO:0000313" key="4">
    <source>
        <dbReference type="EMBL" id="ABI61236.1"/>
    </source>
</evidence>
<organism evidence="4 5">
    <name type="scientific">Granulibacter bethesdensis (strain ATCC BAA-1260 / CGDNIH1)</name>
    <dbReference type="NCBI Taxonomy" id="391165"/>
    <lineage>
        <taxon>Bacteria</taxon>
        <taxon>Pseudomonadati</taxon>
        <taxon>Pseudomonadota</taxon>
        <taxon>Alphaproteobacteria</taxon>
        <taxon>Acetobacterales</taxon>
        <taxon>Acetobacteraceae</taxon>
        <taxon>Granulibacter</taxon>
    </lineage>
</organism>
<protein>
    <recommendedName>
        <fullName evidence="3">Cytokinin riboside 5'-monophosphate phosphoribohydrolase</fullName>
        <ecNumber evidence="3">3.2.2.n1</ecNumber>
    </recommendedName>
</protein>
<keyword evidence="3" id="KW-0378">Hydrolase</keyword>
<dbReference type="PANTHER" id="PTHR31223:SF70">
    <property type="entry name" value="LOG FAMILY PROTEIN YJL055W"/>
    <property type="match status" value="1"/>
</dbReference>
<dbReference type="InterPro" id="IPR031100">
    <property type="entry name" value="LOG_fam"/>
</dbReference>
<dbReference type="eggNOG" id="COG1611">
    <property type="taxonomic scope" value="Bacteria"/>
</dbReference>
<name>Q0BVB6_GRABC</name>
<evidence type="ECO:0000256" key="3">
    <source>
        <dbReference type="RuleBase" id="RU363015"/>
    </source>
</evidence>
<evidence type="ECO:0000313" key="5">
    <source>
        <dbReference type="Proteomes" id="UP000001963"/>
    </source>
</evidence>